<protein>
    <submittedName>
        <fullName evidence="1">Uncharacterized protein</fullName>
    </submittedName>
</protein>
<keyword evidence="2" id="KW-1185">Reference proteome</keyword>
<proteinExistence type="predicted"/>
<accession>A0A0A6P2T0</accession>
<evidence type="ECO:0000313" key="2">
    <source>
        <dbReference type="Proteomes" id="UP000030428"/>
    </source>
</evidence>
<dbReference type="Proteomes" id="UP000030428">
    <property type="component" value="Unassembled WGS sequence"/>
</dbReference>
<gene>
    <name evidence="1" type="ORF">PN36_26365</name>
</gene>
<dbReference type="AlphaFoldDB" id="A0A0A6P2T0"/>
<dbReference type="EMBL" id="JSZA02000154">
    <property type="protein sequence ID" value="KHD04742.1"/>
    <property type="molecule type" value="Genomic_DNA"/>
</dbReference>
<name>A0A0A6P2T0_9GAMM</name>
<comment type="caution">
    <text evidence="1">The sequence shown here is derived from an EMBL/GenBank/DDBJ whole genome shotgun (WGS) entry which is preliminary data.</text>
</comment>
<sequence length="118" mass="13423">MKFASDLCSPNSQKIIMSKSVCLYSELEAYSGSISHNPSDLHRLIWDLKFACLFYDVVIVHRKNILEHSLTLPAFEILAPFVLSGKLWTSTGDSSKSPQDYFEEKVQQLDDFFLQGLC</sequence>
<evidence type="ECO:0000313" key="1">
    <source>
        <dbReference type="EMBL" id="KHD04742.1"/>
    </source>
</evidence>
<organism evidence="1 2">
    <name type="scientific">Candidatus Thiomargarita nelsonii</name>
    <dbReference type="NCBI Taxonomy" id="1003181"/>
    <lineage>
        <taxon>Bacteria</taxon>
        <taxon>Pseudomonadati</taxon>
        <taxon>Pseudomonadota</taxon>
        <taxon>Gammaproteobacteria</taxon>
        <taxon>Thiotrichales</taxon>
        <taxon>Thiotrichaceae</taxon>
        <taxon>Thiomargarita</taxon>
    </lineage>
</organism>
<reference evidence="1 2" key="1">
    <citation type="journal article" date="2016" name="Front. Microbiol.">
        <title>Single-Cell (Meta-)Genomics of a Dimorphic Candidatus Thiomargarita nelsonii Reveals Genomic Plasticity.</title>
        <authorList>
            <person name="Flood B.E."/>
            <person name="Fliss P."/>
            <person name="Jones D.S."/>
            <person name="Dick G.J."/>
            <person name="Jain S."/>
            <person name="Kaster A.K."/>
            <person name="Winkel M."/>
            <person name="Mussmann M."/>
            <person name="Bailey J."/>
        </authorList>
    </citation>
    <scope>NUCLEOTIDE SEQUENCE [LARGE SCALE GENOMIC DNA]</scope>
    <source>
        <strain evidence="1">Hydrate Ridge</strain>
    </source>
</reference>